<dbReference type="Proteomes" id="UP000621500">
    <property type="component" value="Unassembled WGS sequence"/>
</dbReference>
<dbReference type="RefSeq" id="WP_203856247.1">
    <property type="nucleotide sequence ID" value="NZ_BAAAZQ010000005.1"/>
</dbReference>
<reference evidence="1 2" key="1">
    <citation type="submission" date="2021-01" db="EMBL/GenBank/DDBJ databases">
        <title>Whole genome shotgun sequence of Plantactinospora mayteni NBRC 109088.</title>
        <authorList>
            <person name="Komaki H."/>
            <person name="Tamura T."/>
        </authorList>
    </citation>
    <scope>NUCLEOTIDE SEQUENCE [LARGE SCALE GENOMIC DNA]</scope>
    <source>
        <strain evidence="1 2">NBRC 109088</strain>
    </source>
</reference>
<sequence>MTVTPDPTPLPTVADRADAVATDLRRLATSDGAPSTRDLIDLAAATAAITVTLLETALPSVDHDEPGTGEAFERAAELGDDARRHLVTAFHLVAGVHGIVSVRPSTT</sequence>
<gene>
    <name evidence="1" type="ORF">Pma05_11700</name>
</gene>
<dbReference type="EMBL" id="BONX01000007">
    <property type="protein sequence ID" value="GIG94597.1"/>
    <property type="molecule type" value="Genomic_DNA"/>
</dbReference>
<evidence type="ECO:0000313" key="2">
    <source>
        <dbReference type="Proteomes" id="UP000621500"/>
    </source>
</evidence>
<keyword evidence="2" id="KW-1185">Reference proteome</keyword>
<evidence type="ECO:0000313" key="1">
    <source>
        <dbReference type="EMBL" id="GIG94597.1"/>
    </source>
</evidence>
<proteinExistence type="predicted"/>
<organism evidence="1 2">
    <name type="scientific">Plantactinospora mayteni</name>
    <dbReference type="NCBI Taxonomy" id="566021"/>
    <lineage>
        <taxon>Bacteria</taxon>
        <taxon>Bacillati</taxon>
        <taxon>Actinomycetota</taxon>
        <taxon>Actinomycetes</taxon>
        <taxon>Micromonosporales</taxon>
        <taxon>Micromonosporaceae</taxon>
        <taxon>Plantactinospora</taxon>
    </lineage>
</organism>
<comment type="caution">
    <text evidence="1">The sequence shown here is derived from an EMBL/GenBank/DDBJ whole genome shotgun (WGS) entry which is preliminary data.</text>
</comment>
<protein>
    <submittedName>
        <fullName evidence="1">Uncharacterized protein</fullName>
    </submittedName>
</protein>
<name>A0ABQ4EIM9_9ACTN</name>
<accession>A0ABQ4EIM9</accession>